<keyword evidence="2" id="KW-1185">Reference proteome</keyword>
<organism evidence="1 2">
    <name type="scientific">Solemya velesiana gill symbiont</name>
    <dbReference type="NCBI Taxonomy" id="1918948"/>
    <lineage>
        <taxon>Bacteria</taxon>
        <taxon>Pseudomonadati</taxon>
        <taxon>Pseudomonadota</taxon>
        <taxon>Gammaproteobacteria</taxon>
        <taxon>sulfur-oxidizing symbionts</taxon>
    </lineage>
</organism>
<comment type="caution">
    <text evidence="1">The sequence shown here is derived from an EMBL/GenBank/DDBJ whole genome shotgun (WGS) entry which is preliminary data.</text>
</comment>
<proteinExistence type="predicted"/>
<dbReference type="EMBL" id="MPRJ01000006">
    <property type="protein sequence ID" value="OOZ37594.1"/>
    <property type="molecule type" value="Genomic_DNA"/>
</dbReference>
<name>A0A1T2KXR1_9GAMM</name>
<accession>A0A1T2KXR1</accession>
<dbReference type="AlphaFoldDB" id="A0A1T2KXR1"/>
<evidence type="ECO:0000313" key="1">
    <source>
        <dbReference type="EMBL" id="OOZ37594.1"/>
    </source>
</evidence>
<dbReference type="RefSeq" id="WP_078485756.1">
    <property type="nucleotide sequence ID" value="NZ_MPRJ01000006.1"/>
</dbReference>
<protein>
    <submittedName>
        <fullName evidence="1">Uncharacterized protein</fullName>
    </submittedName>
</protein>
<sequence length="148" mass="16937">MVTHKTQFTFLLLLMLTLAYTGCRSLGIDLGKMSETDAEKTLTKALRTYGATIRWGLIGQAYNFLEPELKAVTKIPDNLDNIKVAHYQVLQSPIMTGEGEAKTATQSAVILYVFKDRQVERKLLDEQAWRYIPEEKIWVRTNPIPEFK</sequence>
<evidence type="ECO:0000313" key="2">
    <source>
        <dbReference type="Proteomes" id="UP000190896"/>
    </source>
</evidence>
<gene>
    <name evidence="1" type="ORF">BOW51_01470</name>
</gene>
<dbReference type="OrthoDB" id="6196416at2"/>
<dbReference type="Proteomes" id="UP000190896">
    <property type="component" value="Unassembled WGS sequence"/>
</dbReference>
<reference evidence="1 2" key="1">
    <citation type="submission" date="2016-11" db="EMBL/GenBank/DDBJ databases">
        <title>Mixed transmission modes and dynamic genome evolution in an obligate animal-bacterial symbiosis.</title>
        <authorList>
            <person name="Russell S.L."/>
            <person name="Corbett-Detig R.B."/>
            <person name="Cavanaugh C.M."/>
        </authorList>
    </citation>
    <scope>NUCLEOTIDE SEQUENCE [LARGE SCALE GENOMIC DNA]</scope>
    <source>
        <strain evidence="1">Se-Cadez</strain>
    </source>
</reference>